<proteinExistence type="predicted"/>
<dbReference type="AlphaFoldDB" id="A0AAD7ZD99"/>
<protein>
    <submittedName>
        <fullName evidence="1">Uncharacterized protein</fullName>
    </submittedName>
</protein>
<evidence type="ECO:0000313" key="1">
    <source>
        <dbReference type="EMBL" id="KAJ9578212.1"/>
    </source>
</evidence>
<dbReference type="Proteomes" id="UP001233999">
    <property type="component" value="Unassembled WGS sequence"/>
</dbReference>
<reference evidence="1" key="1">
    <citation type="journal article" date="2023" name="IScience">
        <title>Live-bearing cockroach genome reveals convergent evolutionary mechanisms linked to viviparity in insects and beyond.</title>
        <authorList>
            <person name="Fouks B."/>
            <person name="Harrison M.C."/>
            <person name="Mikhailova A.A."/>
            <person name="Marchal E."/>
            <person name="English S."/>
            <person name="Carruthers M."/>
            <person name="Jennings E.C."/>
            <person name="Chiamaka E.L."/>
            <person name="Frigard R.A."/>
            <person name="Pippel M."/>
            <person name="Attardo G.M."/>
            <person name="Benoit J.B."/>
            <person name="Bornberg-Bauer E."/>
            <person name="Tobe S.S."/>
        </authorList>
    </citation>
    <scope>NUCLEOTIDE SEQUENCE</scope>
    <source>
        <strain evidence="1">Stay&amp;Tobe</strain>
    </source>
</reference>
<feature type="non-terminal residue" evidence="1">
    <location>
        <position position="79"/>
    </location>
</feature>
<dbReference type="EMBL" id="JASPKZ010008902">
    <property type="protein sequence ID" value="KAJ9578212.1"/>
    <property type="molecule type" value="Genomic_DNA"/>
</dbReference>
<reference evidence="1" key="2">
    <citation type="submission" date="2023-05" db="EMBL/GenBank/DDBJ databases">
        <authorList>
            <person name="Fouks B."/>
        </authorList>
    </citation>
    <scope>NUCLEOTIDE SEQUENCE</scope>
    <source>
        <strain evidence="1">Stay&amp;Tobe</strain>
        <tissue evidence="1">Testes</tissue>
    </source>
</reference>
<feature type="non-terminal residue" evidence="1">
    <location>
        <position position="1"/>
    </location>
</feature>
<comment type="caution">
    <text evidence="1">The sequence shown here is derived from an EMBL/GenBank/DDBJ whole genome shotgun (WGS) entry which is preliminary data.</text>
</comment>
<name>A0AAD7ZD99_DIPPU</name>
<organism evidence="1 2">
    <name type="scientific">Diploptera punctata</name>
    <name type="common">Pacific beetle cockroach</name>
    <dbReference type="NCBI Taxonomy" id="6984"/>
    <lineage>
        <taxon>Eukaryota</taxon>
        <taxon>Metazoa</taxon>
        <taxon>Ecdysozoa</taxon>
        <taxon>Arthropoda</taxon>
        <taxon>Hexapoda</taxon>
        <taxon>Insecta</taxon>
        <taxon>Pterygota</taxon>
        <taxon>Neoptera</taxon>
        <taxon>Polyneoptera</taxon>
        <taxon>Dictyoptera</taxon>
        <taxon>Blattodea</taxon>
        <taxon>Blaberoidea</taxon>
        <taxon>Blaberidae</taxon>
        <taxon>Diplopterinae</taxon>
        <taxon>Diploptera</taxon>
    </lineage>
</organism>
<evidence type="ECO:0000313" key="2">
    <source>
        <dbReference type="Proteomes" id="UP001233999"/>
    </source>
</evidence>
<sequence>FNATFSKLPWHDSCFSSYEEYPCAHFEASSSSRPSSEYPKFPGIVHQGYSQLCRYTRITFDIFVPWNQFQPTGPLVLLP</sequence>
<gene>
    <name evidence="1" type="ORF">L9F63_005601</name>
</gene>
<accession>A0AAD7ZD99</accession>
<keyword evidence="2" id="KW-1185">Reference proteome</keyword>